<evidence type="ECO:0000313" key="3">
    <source>
        <dbReference type="Proteomes" id="UP001597128"/>
    </source>
</evidence>
<gene>
    <name evidence="2" type="ORF">ACFQ1Z_02215</name>
</gene>
<name>A0ABW3F5Y1_9PROT</name>
<comment type="caution">
    <text evidence="2">The sequence shown here is derived from an EMBL/GenBank/DDBJ whole genome shotgun (WGS) entry which is preliminary data.</text>
</comment>
<reference evidence="3" key="1">
    <citation type="journal article" date="2019" name="Int. J. Syst. Evol. Microbiol.">
        <title>The Global Catalogue of Microorganisms (GCM) 10K type strain sequencing project: providing services to taxonomists for standard genome sequencing and annotation.</title>
        <authorList>
            <consortium name="The Broad Institute Genomics Platform"/>
            <consortium name="The Broad Institute Genome Sequencing Center for Infectious Disease"/>
            <person name="Wu L."/>
            <person name="Ma J."/>
        </authorList>
    </citation>
    <scope>NUCLEOTIDE SEQUENCE [LARGE SCALE GENOMIC DNA]</scope>
    <source>
        <strain evidence="3">CCUG 58412</strain>
    </source>
</reference>
<dbReference type="EMBL" id="JBHTKB010000001">
    <property type="protein sequence ID" value="MFD0912350.1"/>
    <property type="molecule type" value="Genomic_DNA"/>
</dbReference>
<evidence type="ECO:0000256" key="1">
    <source>
        <dbReference type="SAM" id="SignalP"/>
    </source>
</evidence>
<sequence>MKVLSSMILAASINAIGIGSASAAVVFSDDFESYSAAIPSASSFGGWNVTGGTVDIIGDTPYDFFPSNGKYIDLDGSNSSPGLLSTNAIFAAGTYVIKFDLAGSQRGDSNTVTVNFGGQSWQYTLASTAVFQQFSQTVSFLSPTNTALSFQNGGGDNIGALLDNVLVTSVPEPSTYGMIFGGLIMVAGMVARKSRNA</sequence>
<feature type="signal peptide" evidence="1">
    <location>
        <begin position="1"/>
        <end position="23"/>
    </location>
</feature>
<dbReference type="InterPro" id="IPR013424">
    <property type="entry name" value="Ice-binding_C"/>
</dbReference>
<keyword evidence="3" id="KW-1185">Reference proteome</keyword>
<feature type="chain" id="PRO_5045143118" evidence="1">
    <location>
        <begin position="24"/>
        <end position="197"/>
    </location>
</feature>
<keyword evidence="1" id="KW-0732">Signal</keyword>
<dbReference type="SUPFAM" id="SSF49785">
    <property type="entry name" value="Galactose-binding domain-like"/>
    <property type="match status" value="1"/>
</dbReference>
<protein>
    <submittedName>
        <fullName evidence="2">PEP-CTERM sorting domain-containing protein</fullName>
    </submittedName>
</protein>
<dbReference type="Proteomes" id="UP001597128">
    <property type="component" value="Unassembled WGS sequence"/>
</dbReference>
<dbReference type="InterPro" id="IPR008979">
    <property type="entry name" value="Galactose-bd-like_sf"/>
</dbReference>
<dbReference type="RefSeq" id="WP_379055200.1">
    <property type="nucleotide sequence ID" value="NZ_JBHTKB010000001.1"/>
</dbReference>
<dbReference type="NCBIfam" id="TIGR02595">
    <property type="entry name" value="PEP_CTERM"/>
    <property type="match status" value="1"/>
</dbReference>
<organism evidence="2 3">
    <name type="scientific">Methylophilus luteus</name>
    <dbReference type="NCBI Taxonomy" id="640108"/>
    <lineage>
        <taxon>Bacteria</taxon>
        <taxon>Pseudomonadati</taxon>
        <taxon>Pseudomonadota</taxon>
        <taxon>Betaproteobacteria</taxon>
        <taxon>Nitrosomonadales</taxon>
        <taxon>Methylophilaceae</taxon>
        <taxon>Methylophilus</taxon>
    </lineage>
</organism>
<accession>A0ABW3F5Y1</accession>
<evidence type="ECO:0000313" key="2">
    <source>
        <dbReference type="EMBL" id="MFD0912350.1"/>
    </source>
</evidence>
<proteinExistence type="predicted"/>